<feature type="transmembrane region" description="Helical" evidence="5">
    <location>
        <begin position="127"/>
        <end position="148"/>
    </location>
</feature>
<feature type="transmembrane region" description="Helical" evidence="5">
    <location>
        <begin position="436"/>
        <end position="455"/>
    </location>
</feature>
<evidence type="ECO:0000256" key="1">
    <source>
        <dbReference type="ARBA" id="ARBA00004141"/>
    </source>
</evidence>
<accession>A0ABN2Q4Q4</accession>
<dbReference type="EMBL" id="BAAANN010000003">
    <property type="protein sequence ID" value="GAA1944002.1"/>
    <property type="molecule type" value="Genomic_DNA"/>
</dbReference>
<feature type="transmembrane region" description="Helical" evidence="5">
    <location>
        <begin position="53"/>
        <end position="69"/>
    </location>
</feature>
<feature type="transmembrane region" description="Helical" evidence="5">
    <location>
        <begin position="29"/>
        <end position="46"/>
    </location>
</feature>
<gene>
    <name evidence="7" type="ORF">GCM10009754_09470</name>
</gene>
<evidence type="ECO:0000313" key="7">
    <source>
        <dbReference type="EMBL" id="GAA1944002.1"/>
    </source>
</evidence>
<comment type="subcellular location">
    <subcellularLocation>
        <location evidence="1">Membrane</location>
        <topology evidence="1">Multi-pass membrane protein</topology>
    </subcellularLocation>
</comment>
<name>A0ABN2Q4Q4_9PSEU</name>
<reference evidence="7 8" key="1">
    <citation type="journal article" date="2019" name="Int. J. Syst. Evol. Microbiol.">
        <title>The Global Catalogue of Microorganisms (GCM) 10K type strain sequencing project: providing services to taxonomists for standard genome sequencing and annotation.</title>
        <authorList>
            <consortium name="The Broad Institute Genomics Platform"/>
            <consortium name="The Broad Institute Genome Sequencing Center for Infectious Disease"/>
            <person name="Wu L."/>
            <person name="Ma J."/>
        </authorList>
    </citation>
    <scope>NUCLEOTIDE SEQUENCE [LARGE SCALE GENOMIC DNA]</scope>
    <source>
        <strain evidence="7 8">JCM 14545</strain>
    </source>
</reference>
<keyword evidence="4 5" id="KW-0472">Membrane</keyword>
<comment type="caution">
    <text evidence="7">The sequence shown here is derived from an EMBL/GenBank/DDBJ whole genome shotgun (WGS) entry which is preliminary data.</text>
</comment>
<evidence type="ECO:0000313" key="8">
    <source>
        <dbReference type="Proteomes" id="UP001501116"/>
    </source>
</evidence>
<sequence length="616" mass="63639">MKGPGMLVVLLVIVGGTAGLGTVAGLGNAAVLAALTALFCLIAALGGPLRADLRLLAVFAPALIVAVGVPRLLGAVSHAAAIALVTVVVFVAGLLPALGSRYVTVGLGLGMASLFGYGFQITGGASAGQLIGAPALAVAVVFVLRVLIGLADPGKATRGALADTLTAADSVETPEKAARLWLADRPERWTAQVLGASMRYRTARAILTVRLRTLDGAAAETVTAELEKAGEHAEELAAAVRAKKPSSVDEAGGGTGLTGAAGALTEAMWSALGAVRDAEATRDRSRVDVPKTLRRQVLGSELRGALSWRSAQLRHAVRCALGMLLALVLAGFRPGDPLTVAFLMGTFAVMQPEWRDSVEKAKQRIAGAMAGAVVVVLVIWLLPPAALLPIAVVAVLGGFTVMRSEPVVFNGCMVLMSVGVNAGTRHLDPGEVLVEYVLLILLAAVIGLLFGFAAIPGVRKPSIADRYERAVTAARELLATTVSVLRGEDVGRHDLARRFAEAARARQELITAEPGSAEPEPDQRRAVEDADESLRGLSGVAGALVLGREQAAPMAEPVSEIVRALAEGTEPDLDRLTARDPESLGDERRLLLDTLASDALRLHETGAVLAAGSSPP</sequence>
<keyword evidence="3 5" id="KW-1133">Transmembrane helix</keyword>
<proteinExistence type="predicted"/>
<feature type="transmembrane region" description="Helical" evidence="5">
    <location>
        <begin position="407"/>
        <end position="424"/>
    </location>
</feature>
<evidence type="ECO:0000256" key="2">
    <source>
        <dbReference type="ARBA" id="ARBA00022692"/>
    </source>
</evidence>
<organism evidence="7 8">
    <name type="scientific">Amycolatopsis minnesotensis</name>
    <dbReference type="NCBI Taxonomy" id="337894"/>
    <lineage>
        <taxon>Bacteria</taxon>
        <taxon>Bacillati</taxon>
        <taxon>Actinomycetota</taxon>
        <taxon>Actinomycetes</taxon>
        <taxon>Pseudonocardiales</taxon>
        <taxon>Pseudonocardiaceae</taxon>
        <taxon>Amycolatopsis</taxon>
    </lineage>
</organism>
<feature type="transmembrane region" description="Helical" evidence="5">
    <location>
        <begin position="75"/>
        <end position="95"/>
    </location>
</feature>
<protein>
    <recommendedName>
        <fullName evidence="6">Integral membrane bound transporter domain-containing protein</fullName>
    </recommendedName>
</protein>
<feature type="domain" description="Integral membrane bound transporter" evidence="6">
    <location>
        <begin position="342"/>
        <end position="450"/>
    </location>
</feature>
<evidence type="ECO:0000256" key="4">
    <source>
        <dbReference type="ARBA" id="ARBA00023136"/>
    </source>
</evidence>
<keyword evidence="2 5" id="KW-0812">Transmembrane</keyword>
<dbReference type="Proteomes" id="UP001501116">
    <property type="component" value="Unassembled WGS sequence"/>
</dbReference>
<feature type="transmembrane region" description="Helical" evidence="5">
    <location>
        <begin position="102"/>
        <end position="121"/>
    </location>
</feature>
<keyword evidence="8" id="KW-1185">Reference proteome</keyword>
<evidence type="ECO:0000256" key="5">
    <source>
        <dbReference type="SAM" id="Phobius"/>
    </source>
</evidence>
<dbReference type="Pfam" id="PF13515">
    <property type="entry name" value="FUSC_2"/>
    <property type="match status" value="1"/>
</dbReference>
<dbReference type="InterPro" id="IPR049453">
    <property type="entry name" value="Memb_transporter_dom"/>
</dbReference>
<evidence type="ECO:0000256" key="3">
    <source>
        <dbReference type="ARBA" id="ARBA00022989"/>
    </source>
</evidence>
<evidence type="ECO:0000259" key="6">
    <source>
        <dbReference type="Pfam" id="PF13515"/>
    </source>
</evidence>
<feature type="transmembrane region" description="Helical" evidence="5">
    <location>
        <begin position="366"/>
        <end position="395"/>
    </location>
</feature>